<evidence type="ECO:0000313" key="2">
    <source>
        <dbReference type="EMBL" id="JAE24294.1"/>
    </source>
</evidence>
<protein>
    <submittedName>
        <fullName evidence="2">Uncharacterized protein</fullName>
    </submittedName>
</protein>
<dbReference type="AlphaFoldDB" id="A0A0A9GLK3"/>
<name>A0A0A9GLK3_ARUDO</name>
<feature type="compositionally biased region" description="Pro residues" evidence="1">
    <location>
        <begin position="1"/>
        <end position="16"/>
    </location>
</feature>
<feature type="region of interest" description="Disordered" evidence="1">
    <location>
        <begin position="1"/>
        <end position="46"/>
    </location>
</feature>
<evidence type="ECO:0000256" key="1">
    <source>
        <dbReference type="SAM" id="MobiDB-lite"/>
    </source>
</evidence>
<proteinExistence type="predicted"/>
<reference evidence="2" key="1">
    <citation type="submission" date="2014-09" db="EMBL/GenBank/DDBJ databases">
        <authorList>
            <person name="Magalhaes I.L.F."/>
            <person name="Oliveira U."/>
            <person name="Santos F.R."/>
            <person name="Vidigal T.H.D.A."/>
            <person name="Brescovit A.D."/>
            <person name="Santos A.J."/>
        </authorList>
    </citation>
    <scope>NUCLEOTIDE SEQUENCE</scope>
    <source>
        <tissue evidence="2">Shoot tissue taken approximately 20 cm above the soil surface</tissue>
    </source>
</reference>
<sequence length="113" mass="12407">MAPEASPHPPPPPAPPRTRRPPEAPPLVGSSPLRPRRLAPPPRRLLHRAPSLVRLAPPAAPPCDVASSSDPSGFRVWGSQFPGDFARWPAERRELEETRRSTHIGGGTRKLMW</sequence>
<organism evidence="2">
    <name type="scientific">Arundo donax</name>
    <name type="common">Giant reed</name>
    <name type="synonym">Donax arundinaceus</name>
    <dbReference type="NCBI Taxonomy" id="35708"/>
    <lineage>
        <taxon>Eukaryota</taxon>
        <taxon>Viridiplantae</taxon>
        <taxon>Streptophyta</taxon>
        <taxon>Embryophyta</taxon>
        <taxon>Tracheophyta</taxon>
        <taxon>Spermatophyta</taxon>
        <taxon>Magnoliopsida</taxon>
        <taxon>Liliopsida</taxon>
        <taxon>Poales</taxon>
        <taxon>Poaceae</taxon>
        <taxon>PACMAD clade</taxon>
        <taxon>Arundinoideae</taxon>
        <taxon>Arundineae</taxon>
        <taxon>Arundo</taxon>
    </lineage>
</organism>
<dbReference type="EMBL" id="GBRH01173602">
    <property type="protein sequence ID" value="JAE24294.1"/>
    <property type="molecule type" value="Transcribed_RNA"/>
</dbReference>
<accession>A0A0A9GLK3</accession>
<reference evidence="2" key="2">
    <citation type="journal article" date="2015" name="Data Brief">
        <title>Shoot transcriptome of the giant reed, Arundo donax.</title>
        <authorList>
            <person name="Barrero R.A."/>
            <person name="Guerrero F.D."/>
            <person name="Moolhuijzen P."/>
            <person name="Goolsby J.A."/>
            <person name="Tidwell J."/>
            <person name="Bellgard S.E."/>
            <person name="Bellgard M.I."/>
        </authorList>
    </citation>
    <scope>NUCLEOTIDE SEQUENCE</scope>
    <source>
        <tissue evidence="2">Shoot tissue taken approximately 20 cm above the soil surface</tissue>
    </source>
</reference>